<reference evidence="4" key="1">
    <citation type="submission" date="2020-01" db="EMBL/GenBank/DDBJ databases">
        <authorList>
            <consortium name="DOE Joint Genome Institute"/>
            <person name="Haridas S."/>
            <person name="Albert R."/>
            <person name="Binder M."/>
            <person name="Bloem J."/>
            <person name="Labutti K."/>
            <person name="Salamov A."/>
            <person name="Andreopoulos B."/>
            <person name="Baker S.E."/>
            <person name="Barry K."/>
            <person name="Bills G."/>
            <person name="Bluhm B.H."/>
            <person name="Cannon C."/>
            <person name="Castanera R."/>
            <person name="Culley D.E."/>
            <person name="Daum C."/>
            <person name="Ezra D."/>
            <person name="Gonzalez J.B."/>
            <person name="Henrissat B."/>
            <person name="Kuo A."/>
            <person name="Liang C."/>
            <person name="Lipzen A."/>
            <person name="Lutzoni F."/>
            <person name="Magnuson J."/>
            <person name="Mondo S."/>
            <person name="Nolan M."/>
            <person name="Ohm R."/>
            <person name="Pangilinan J."/>
            <person name="Park H.-J."/>
            <person name="Ramirez L."/>
            <person name="Alfaro M."/>
            <person name="Sun H."/>
            <person name="Tritt A."/>
            <person name="Yoshinaga Y."/>
            <person name="Zwiers L.-H."/>
            <person name="Turgeon B.G."/>
            <person name="Goodwin S.B."/>
            <person name="Spatafora J.W."/>
            <person name="Crous P.W."/>
            <person name="Grigoriev I.V."/>
        </authorList>
    </citation>
    <scope>NUCLEOTIDE SEQUENCE</scope>
    <source>
        <strain evidence="4">P77</strain>
    </source>
</reference>
<dbReference type="OrthoDB" id="10018191at2759"/>
<dbReference type="EMBL" id="ML975262">
    <property type="protein sequence ID" value="KAF1837372.1"/>
    <property type="molecule type" value="Genomic_DNA"/>
</dbReference>
<protein>
    <recommendedName>
        <fullName evidence="3">C2H2-type domain-containing protein</fullName>
    </recommendedName>
</protein>
<feature type="non-terminal residue" evidence="4">
    <location>
        <position position="1"/>
    </location>
</feature>
<dbReference type="SUPFAM" id="SSF57667">
    <property type="entry name" value="beta-beta-alpha zinc fingers"/>
    <property type="match status" value="1"/>
</dbReference>
<evidence type="ECO:0000256" key="1">
    <source>
        <dbReference type="PROSITE-ProRule" id="PRU00042"/>
    </source>
</evidence>
<keyword evidence="5" id="KW-1185">Reference proteome</keyword>
<dbReference type="Proteomes" id="UP000800040">
    <property type="component" value="Unassembled WGS sequence"/>
</dbReference>
<dbReference type="PROSITE" id="PS50157">
    <property type="entry name" value="ZINC_FINGER_C2H2_2"/>
    <property type="match status" value="1"/>
</dbReference>
<dbReference type="InterPro" id="IPR013087">
    <property type="entry name" value="Znf_C2H2_type"/>
</dbReference>
<dbReference type="Gene3D" id="3.30.160.60">
    <property type="entry name" value="Classic Zinc Finger"/>
    <property type="match status" value="1"/>
</dbReference>
<evidence type="ECO:0000313" key="4">
    <source>
        <dbReference type="EMBL" id="KAF1837372.1"/>
    </source>
</evidence>
<dbReference type="AlphaFoldDB" id="A0A6A5KNB1"/>
<accession>A0A6A5KNB1</accession>
<dbReference type="InterPro" id="IPR036236">
    <property type="entry name" value="Znf_C2H2_sf"/>
</dbReference>
<organism evidence="4 5">
    <name type="scientific">Decorospora gaudefroyi</name>
    <dbReference type="NCBI Taxonomy" id="184978"/>
    <lineage>
        <taxon>Eukaryota</taxon>
        <taxon>Fungi</taxon>
        <taxon>Dikarya</taxon>
        <taxon>Ascomycota</taxon>
        <taxon>Pezizomycotina</taxon>
        <taxon>Dothideomycetes</taxon>
        <taxon>Pleosporomycetidae</taxon>
        <taxon>Pleosporales</taxon>
        <taxon>Pleosporineae</taxon>
        <taxon>Pleosporaceae</taxon>
        <taxon>Decorospora</taxon>
    </lineage>
</organism>
<feature type="region of interest" description="Disordered" evidence="2">
    <location>
        <begin position="161"/>
        <end position="217"/>
    </location>
</feature>
<gene>
    <name evidence="4" type="ORF">BDW02DRAFT_610714</name>
</gene>
<feature type="compositionally biased region" description="Acidic residues" evidence="2">
    <location>
        <begin position="182"/>
        <end position="201"/>
    </location>
</feature>
<feature type="compositionally biased region" description="Polar residues" evidence="2">
    <location>
        <begin position="161"/>
        <end position="178"/>
    </location>
</feature>
<evidence type="ECO:0000313" key="5">
    <source>
        <dbReference type="Proteomes" id="UP000800040"/>
    </source>
</evidence>
<dbReference type="GO" id="GO:0008270">
    <property type="term" value="F:zinc ion binding"/>
    <property type="evidence" value="ECO:0007669"/>
    <property type="project" value="UniProtKB-KW"/>
</dbReference>
<keyword evidence="1" id="KW-0862">Zinc</keyword>
<name>A0A6A5KNB1_9PLEO</name>
<feature type="compositionally biased region" description="Low complexity" evidence="2">
    <location>
        <begin position="202"/>
        <end position="217"/>
    </location>
</feature>
<dbReference type="PROSITE" id="PS00028">
    <property type="entry name" value="ZINC_FINGER_C2H2_1"/>
    <property type="match status" value="1"/>
</dbReference>
<keyword evidence="1" id="KW-0863">Zinc-finger</keyword>
<sequence length="360" mass="40364">VMEQQRIHSFISSPYQYAVDYSGPQDLIRCHSHDAFTPEALSTPPEAFDPRILEGAHCGSPLSTSSTISQSETVPTPPYIGLPMYDPYAHISDAPMCHTPSTSGAEQIWQSSYPEANQWGSPSYIFPGHSGPSDYVHMHLQPLQNFAPVVTSSGSQFSGFDTTSQYTQGRTNQAATSNLKEDDSDEKDCWDESDSDSDDSSFDGSSQGSSSSANKGCSSRANVMRLGHWGTRNIPTMPVAREYICDLQDVKNPDQRCPLRFVRPEHFRRHLKSVHSDYRGFVCKIHDCKTPFSRGDNLRDHYWTHLKRPGGRMGKNSKMEFAQLKAILGPKEKALVRRLKHKLKAHMNKQARQLKVKSKL</sequence>
<keyword evidence="1" id="KW-0479">Metal-binding</keyword>
<evidence type="ECO:0000256" key="2">
    <source>
        <dbReference type="SAM" id="MobiDB-lite"/>
    </source>
</evidence>
<evidence type="ECO:0000259" key="3">
    <source>
        <dbReference type="PROSITE" id="PS50157"/>
    </source>
</evidence>
<feature type="domain" description="C2H2-type" evidence="3">
    <location>
        <begin position="281"/>
        <end position="305"/>
    </location>
</feature>
<proteinExistence type="predicted"/>